<sequence>STDEGAHWQVISPDLTGAVAGTAGCAHTGDLAHARACGYGVIYSIALAPSDPNTIWTGSDSGVVEVTHDGGARWSNVTPKGVPLWARIDSIDVAASNPDVAYLAVDDHRDGNDTPYAFRTEDGGKTWQAITHGLPAGHYVTVLRADPVKPGLLYAGTDAGVYVSFDDGGAWQPLQYNLPTAWVRDLLVHGNDLIAATQGRAIWVLDDITPLREVSAGVAQ</sequence>
<dbReference type="PANTHER" id="PTHR43739">
    <property type="entry name" value="XYLOGLUCANASE (EUROFUNG)"/>
    <property type="match status" value="1"/>
</dbReference>
<feature type="non-terminal residue" evidence="1">
    <location>
        <position position="220"/>
    </location>
</feature>
<dbReference type="GO" id="GO:0016787">
    <property type="term" value="F:hydrolase activity"/>
    <property type="evidence" value="ECO:0007669"/>
    <property type="project" value="UniProtKB-KW"/>
</dbReference>
<dbReference type="InterPro" id="IPR052025">
    <property type="entry name" value="Xyloglucanase_GH74"/>
</dbReference>
<keyword evidence="1" id="KW-0378">Hydrolase</keyword>
<dbReference type="EMBL" id="AUZY01003543">
    <property type="protein sequence ID" value="EQD68375.1"/>
    <property type="molecule type" value="Genomic_DNA"/>
</dbReference>
<accession>T1CK61</accession>
<dbReference type="GO" id="GO:0010411">
    <property type="term" value="P:xyloglucan metabolic process"/>
    <property type="evidence" value="ECO:0007669"/>
    <property type="project" value="TreeGrafter"/>
</dbReference>
<name>T1CK61_9ZZZZ</name>
<reference evidence="1" key="1">
    <citation type="submission" date="2013-08" db="EMBL/GenBank/DDBJ databases">
        <authorList>
            <person name="Mendez C."/>
            <person name="Richter M."/>
            <person name="Ferrer M."/>
            <person name="Sanchez J."/>
        </authorList>
    </citation>
    <scope>NUCLEOTIDE SEQUENCE</scope>
</reference>
<dbReference type="AlphaFoldDB" id="T1CK61"/>
<evidence type="ECO:0000313" key="1">
    <source>
        <dbReference type="EMBL" id="EQD68375.1"/>
    </source>
</evidence>
<organism evidence="1">
    <name type="scientific">mine drainage metagenome</name>
    <dbReference type="NCBI Taxonomy" id="410659"/>
    <lineage>
        <taxon>unclassified sequences</taxon>
        <taxon>metagenomes</taxon>
        <taxon>ecological metagenomes</taxon>
    </lineage>
</organism>
<dbReference type="PANTHER" id="PTHR43739:SF5">
    <property type="entry name" value="EXO-ALPHA-SIALIDASE"/>
    <property type="match status" value="1"/>
</dbReference>
<comment type="caution">
    <text evidence="1">The sequence shown here is derived from an EMBL/GenBank/DDBJ whole genome shotgun (WGS) entry which is preliminary data.</text>
</comment>
<dbReference type="Gene3D" id="2.130.10.10">
    <property type="entry name" value="YVTN repeat-like/Quinoprotein amine dehydrogenase"/>
    <property type="match status" value="1"/>
</dbReference>
<protein>
    <submittedName>
        <fullName evidence="1">Glycosyl hydrolase BNR repeat-containing protein</fullName>
    </submittedName>
</protein>
<gene>
    <name evidence="1" type="ORF">B1B_05589</name>
</gene>
<feature type="non-terminal residue" evidence="1">
    <location>
        <position position="1"/>
    </location>
</feature>
<proteinExistence type="predicted"/>
<reference evidence="1" key="2">
    <citation type="journal article" date="2014" name="ISME J.">
        <title>Microbial stratification in low pH oxic and suboxic macroscopic growths along an acid mine drainage.</title>
        <authorList>
            <person name="Mendez-Garcia C."/>
            <person name="Mesa V."/>
            <person name="Sprenger R.R."/>
            <person name="Richter M."/>
            <person name="Diez M.S."/>
            <person name="Solano J."/>
            <person name="Bargiela R."/>
            <person name="Golyshina O.V."/>
            <person name="Manteca A."/>
            <person name="Ramos J.L."/>
            <person name="Gallego J.R."/>
            <person name="Llorente I."/>
            <person name="Martins Dos Santos V.A."/>
            <person name="Jensen O.N."/>
            <person name="Pelaez A.I."/>
            <person name="Sanchez J."/>
            <person name="Ferrer M."/>
        </authorList>
    </citation>
    <scope>NUCLEOTIDE SEQUENCE</scope>
</reference>
<dbReference type="InterPro" id="IPR015943">
    <property type="entry name" value="WD40/YVTN_repeat-like_dom_sf"/>
</dbReference>
<dbReference type="SUPFAM" id="SSF110296">
    <property type="entry name" value="Oligoxyloglucan reducing end-specific cellobiohydrolase"/>
    <property type="match status" value="1"/>
</dbReference>